<sequence length="238" mass="25416">MEVRAEEVAAAVGELAEVLAERGEALDLAYRLVGHCARLLSASAVGLLVEDARGDLRLLAASSGEARVVELFQLQNDEGPCLDCYRTGSPTAAVDAATLQRTWPRFSVGAASQGIVAVHAVPVQVGGRTIGALNLFRDHEGPFSSVETDVAHAMASFVAVGIGQLEASAQGERLREQLQEALDSRVVLEQAKGVLAERHRIHPDEAFAQLRARARTERRRLREVASEVVAPLGRARGA</sequence>
<dbReference type="Pfam" id="PF03861">
    <property type="entry name" value="ANTAR"/>
    <property type="match status" value="1"/>
</dbReference>
<dbReference type="Proteomes" id="UP001555826">
    <property type="component" value="Unassembled WGS sequence"/>
</dbReference>
<keyword evidence="2" id="KW-0418">Kinase</keyword>
<evidence type="ECO:0000256" key="2">
    <source>
        <dbReference type="ARBA" id="ARBA00022777"/>
    </source>
</evidence>
<comment type="caution">
    <text evidence="6">The sequence shown here is derived from an EMBL/GenBank/DDBJ whole genome shotgun (WGS) entry which is preliminary data.</text>
</comment>
<evidence type="ECO:0000313" key="6">
    <source>
        <dbReference type="EMBL" id="MEW9266216.1"/>
    </source>
</evidence>
<keyword evidence="3" id="KW-0805">Transcription regulation</keyword>
<evidence type="ECO:0000256" key="3">
    <source>
        <dbReference type="ARBA" id="ARBA00023015"/>
    </source>
</evidence>
<dbReference type="PROSITE" id="PS50921">
    <property type="entry name" value="ANTAR"/>
    <property type="match status" value="1"/>
</dbReference>
<dbReference type="InterPro" id="IPR029016">
    <property type="entry name" value="GAF-like_dom_sf"/>
</dbReference>
<evidence type="ECO:0000256" key="4">
    <source>
        <dbReference type="ARBA" id="ARBA00023163"/>
    </source>
</evidence>
<keyword evidence="1" id="KW-0808">Transferase</keyword>
<dbReference type="EMBL" id="JBFNQN010000010">
    <property type="protein sequence ID" value="MEW9266216.1"/>
    <property type="molecule type" value="Genomic_DNA"/>
</dbReference>
<organism evidence="6 7">
    <name type="scientific">Kineococcus endophyticus</name>
    <dbReference type="NCBI Taxonomy" id="1181883"/>
    <lineage>
        <taxon>Bacteria</taxon>
        <taxon>Bacillati</taxon>
        <taxon>Actinomycetota</taxon>
        <taxon>Actinomycetes</taxon>
        <taxon>Kineosporiales</taxon>
        <taxon>Kineosporiaceae</taxon>
        <taxon>Kineococcus</taxon>
    </lineage>
</organism>
<feature type="domain" description="ANTAR" evidence="5">
    <location>
        <begin position="168"/>
        <end position="229"/>
    </location>
</feature>
<evidence type="ECO:0000313" key="7">
    <source>
        <dbReference type="Proteomes" id="UP001555826"/>
    </source>
</evidence>
<dbReference type="InterPro" id="IPR036388">
    <property type="entry name" value="WH-like_DNA-bd_sf"/>
</dbReference>
<dbReference type="InterPro" id="IPR011006">
    <property type="entry name" value="CheY-like_superfamily"/>
</dbReference>
<dbReference type="Pfam" id="PF13185">
    <property type="entry name" value="GAF_2"/>
    <property type="match status" value="1"/>
</dbReference>
<dbReference type="PIRSF" id="PIRSF036625">
    <property type="entry name" value="GAF_ANTAR"/>
    <property type="match status" value="1"/>
</dbReference>
<reference evidence="6 7" key="1">
    <citation type="submission" date="2024-07" db="EMBL/GenBank/DDBJ databases">
        <authorList>
            <person name="Thanompreechachai J."/>
            <person name="Duangmal K."/>
        </authorList>
    </citation>
    <scope>NUCLEOTIDE SEQUENCE [LARGE SCALE GENOMIC DNA]</scope>
    <source>
        <strain evidence="6 7">KCTC 19886</strain>
    </source>
</reference>
<keyword evidence="7" id="KW-1185">Reference proteome</keyword>
<proteinExistence type="predicted"/>
<dbReference type="Gene3D" id="3.30.450.40">
    <property type="match status" value="1"/>
</dbReference>
<dbReference type="RefSeq" id="WP_367639340.1">
    <property type="nucleotide sequence ID" value="NZ_JBFNQN010000010.1"/>
</dbReference>
<dbReference type="InterPro" id="IPR003018">
    <property type="entry name" value="GAF"/>
</dbReference>
<dbReference type="Gene3D" id="1.10.10.10">
    <property type="entry name" value="Winged helix-like DNA-binding domain superfamily/Winged helix DNA-binding domain"/>
    <property type="match status" value="1"/>
</dbReference>
<dbReference type="SUPFAM" id="SSF52172">
    <property type="entry name" value="CheY-like"/>
    <property type="match status" value="1"/>
</dbReference>
<dbReference type="SMART" id="SM01012">
    <property type="entry name" value="ANTAR"/>
    <property type="match status" value="1"/>
</dbReference>
<keyword evidence="4" id="KW-0804">Transcription</keyword>
<accession>A0ABV3P993</accession>
<evidence type="ECO:0000256" key="1">
    <source>
        <dbReference type="ARBA" id="ARBA00022679"/>
    </source>
</evidence>
<dbReference type="InterPro" id="IPR012074">
    <property type="entry name" value="GAF_ANTAR"/>
</dbReference>
<evidence type="ECO:0000259" key="5">
    <source>
        <dbReference type="PROSITE" id="PS50921"/>
    </source>
</evidence>
<dbReference type="InterPro" id="IPR005561">
    <property type="entry name" value="ANTAR"/>
</dbReference>
<dbReference type="SUPFAM" id="SSF55781">
    <property type="entry name" value="GAF domain-like"/>
    <property type="match status" value="1"/>
</dbReference>
<gene>
    <name evidence="6" type="ORF">AB1207_15800</name>
</gene>
<name>A0ABV3P993_9ACTN</name>
<protein>
    <submittedName>
        <fullName evidence="6">GAF and ANTAR domain-containing protein</fullName>
    </submittedName>
</protein>